<accession>A0A8T0EVU8</accession>
<reference evidence="2" key="2">
    <citation type="submission" date="2020-06" db="EMBL/GenBank/DDBJ databases">
        <authorList>
            <person name="Sheffer M."/>
        </authorList>
    </citation>
    <scope>NUCLEOTIDE SEQUENCE</scope>
</reference>
<name>A0A8T0EVU8_ARGBR</name>
<comment type="caution">
    <text evidence="2">The sequence shown here is derived from an EMBL/GenBank/DDBJ whole genome shotgun (WGS) entry which is preliminary data.</text>
</comment>
<evidence type="ECO:0000313" key="2">
    <source>
        <dbReference type="EMBL" id="KAF8782446.1"/>
    </source>
</evidence>
<keyword evidence="3" id="KW-1185">Reference proteome</keyword>
<feature type="region of interest" description="Disordered" evidence="1">
    <location>
        <begin position="59"/>
        <end position="78"/>
    </location>
</feature>
<dbReference type="AlphaFoldDB" id="A0A8T0EVU8"/>
<evidence type="ECO:0000313" key="3">
    <source>
        <dbReference type="Proteomes" id="UP000807504"/>
    </source>
</evidence>
<protein>
    <submittedName>
        <fullName evidence="2">Uncharacterized protein</fullName>
    </submittedName>
</protein>
<evidence type="ECO:0000256" key="1">
    <source>
        <dbReference type="SAM" id="MobiDB-lite"/>
    </source>
</evidence>
<organism evidence="2 3">
    <name type="scientific">Argiope bruennichi</name>
    <name type="common">Wasp spider</name>
    <name type="synonym">Aranea bruennichi</name>
    <dbReference type="NCBI Taxonomy" id="94029"/>
    <lineage>
        <taxon>Eukaryota</taxon>
        <taxon>Metazoa</taxon>
        <taxon>Ecdysozoa</taxon>
        <taxon>Arthropoda</taxon>
        <taxon>Chelicerata</taxon>
        <taxon>Arachnida</taxon>
        <taxon>Araneae</taxon>
        <taxon>Araneomorphae</taxon>
        <taxon>Entelegynae</taxon>
        <taxon>Araneoidea</taxon>
        <taxon>Araneidae</taxon>
        <taxon>Argiope</taxon>
    </lineage>
</organism>
<gene>
    <name evidence="2" type="ORF">HNY73_012729</name>
</gene>
<proteinExistence type="predicted"/>
<reference evidence="2" key="1">
    <citation type="journal article" date="2020" name="bioRxiv">
        <title>Chromosome-level reference genome of the European wasp spider Argiope bruennichi: a resource for studies on range expansion and evolutionary adaptation.</title>
        <authorList>
            <person name="Sheffer M.M."/>
            <person name="Hoppe A."/>
            <person name="Krehenwinkel H."/>
            <person name="Uhl G."/>
            <person name="Kuss A.W."/>
            <person name="Jensen L."/>
            <person name="Jensen C."/>
            <person name="Gillespie R.G."/>
            <person name="Hoff K.J."/>
            <person name="Prost S."/>
        </authorList>
    </citation>
    <scope>NUCLEOTIDE SEQUENCE</scope>
</reference>
<sequence length="107" mass="11833">MKNIIHSRSGYLSATSSPSRDRAPLLTLNLVRLLRAITQFHCANSSGVSNDRCGRLLKAPPMSNLHPTDPLSDPVPPLSHQLPSRDFLGIAEIIVRFLLRQPPSKTR</sequence>
<feature type="region of interest" description="Disordered" evidence="1">
    <location>
        <begin position="1"/>
        <end position="21"/>
    </location>
</feature>
<dbReference type="Proteomes" id="UP000807504">
    <property type="component" value="Unassembled WGS sequence"/>
</dbReference>
<dbReference type="EMBL" id="JABXBU010001863">
    <property type="protein sequence ID" value="KAF8782446.1"/>
    <property type="molecule type" value="Genomic_DNA"/>
</dbReference>